<feature type="region of interest" description="Disordered" evidence="1">
    <location>
        <begin position="38"/>
        <end position="65"/>
    </location>
</feature>
<proteinExistence type="predicted"/>
<dbReference type="AlphaFoldDB" id="A0A6A4SC71"/>
<accession>A0A6A4SC71</accession>
<organism evidence="2 3">
    <name type="scientific">Scophthalmus maximus</name>
    <name type="common">Turbot</name>
    <name type="synonym">Psetta maxima</name>
    <dbReference type="NCBI Taxonomy" id="52904"/>
    <lineage>
        <taxon>Eukaryota</taxon>
        <taxon>Metazoa</taxon>
        <taxon>Chordata</taxon>
        <taxon>Craniata</taxon>
        <taxon>Vertebrata</taxon>
        <taxon>Euteleostomi</taxon>
        <taxon>Actinopterygii</taxon>
        <taxon>Neopterygii</taxon>
        <taxon>Teleostei</taxon>
        <taxon>Neoteleostei</taxon>
        <taxon>Acanthomorphata</taxon>
        <taxon>Carangaria</taxon>
        <taxon>Pleuronectiformes</taxon>
        <taxon>Pleuronectoidei</taxon>
        <taxon>Scophthalmidae</taxon>
        <taxon>Scophthalmus</taxon>
    </lineage>
</organism>
<evidence type="ECO:0000313" key="3">
    <source>
        <dbReference type="Proteomes" id="UP000438429"/>
    </source>
</evidence>
<evidence type="ECO:0000256" key="1">
    <source>
        <dbReference type="SAM" id="MobiDB-lite"/>
    </source>
</evidence>
<dbReference type="EMBL" id="VEVO01000016">
    <property type="protein sequence ID" value="KAF0029898.1"/>
    <property type="molecule type" value="Genomic_DNA"/>
</dbReference>
<name>A0A6A4SC71_SCOMX</name>
<protein>
    <submittedName>
        <fullName evidence="2">Uncharacterized protein</fullName>
    </submittedName>
</protein>
<sequence>MVPFADRIAPRFRATRLPVACRADVVRGGVRENVFVRVSTSANSRSPRPPPQLQSRDPAPPDTHNGLRLVRGACVGCPSAVTFLQRALAGCPRKQSGLHAHTERLIHANITEF</sequence>
<comment type="caution">
    <text evidence="2">The sequence shown here is derived from an EMBL/GenBank/DDBJ whole genome shotgun (WGS) entry which is preliminary data.</text>
</comment>
<dbReference type="Proteomes" id="UP000438429">
    <property type="component" value="Unassembled WGS sequence"/>
</dbReference>
<gene>
    <name evidence="2" type="ORF">F2P81_019003</name>
</gene>
<reference evidence="2 3" key="1">
    <citation type="submission" date="2019-06" db="EMBL/GenBank/DDBJ databases">
        <title>Draft genomes of female and male turbot (Scophthalmus maximus).</title>
        <authorList>
            <person name="Xu H."/>
            <person name="Xu X.-W."/>
            <person name="Shao C."/>
            <person name="Chen S."/>
        </authorList>
    </citation>
    <scope>NUCLEOTIDE SEQUENCE [LARGE SCALE GENOMIC DNA]</scope>
    <source>
        <strain evidence="2">Ysfricsl-2016a</strain>
        <tissue evidence="2">Blood</tissue>
    </source>
</reference>
<evidence type="ECO:0000313" key="2">
    <source>
        <dbReference type="EMBL" id="KAF0029898.1"/>
    </source>
</evidence>